<evidence type="ECO:0000256" key="11">
    <source>
        <dbReference type="ARBA" id="ARBA00023315"/>
    </source>
</evidence>
<evidence type="ECO:0000256" key="8">
    <source>
        <dbReference type="ARBA" id="ARBA00022824"/>
    </source>
</evidence>
<dbReference type="GO" id="GO:0004144">
    <property type="term" value="F:diacylglycerol O-acyltransferase activity"/>
    <property type="evidence" value="ECO:0007669"/>
    <property type="project" value="UniProtKB-EC"/>
</dbReference>
<dbReference type="PANTHER" id="PTHR10408">
    <property type="entry name" value="STEROL O-ACYLTRANSFERASE"/>
    <property type="match status" value="1"/>
</dbReference>
<keyword evidence="8" id="KW-0256">Endoplasmic reticulum</keyword>
<protein>
    <recommendedName>
        <fullName evidence="5">diacylglycerol O-acyltransferase</fullName>
        <ecNumber evidence="5">2.3.1.20</ecNumber>
    </recommendedName>
</protein>
<dbReference type="Pfam" id="PF03062">
    <property type="entry name" value="MBOAT"/>
    <property type="match status" value="1"/>
</dbReference>
<feature type="coiled-coil region" evidence="12">
    <location>
        <begin position="14"/>
        <end position="44"/>
    </location>
</feature>
<feature type="transmembrane region" description="Helical" evidence="14">
    <location>
        <begin position="493"/>
        <end position="510"/>
    </location>
</feature>
<keyword evidence="17" id="KW-1185">Reference proteome</keyword>
<feature type="domain" description="PH" evidence="15">
    <location>
        <begin position="46"/>
        <end position="150"/>
    </location>
</feature>
<comment type="pathway">
    <text evidence="2">Glycerolipid metabolism; triacylglycerol biosynthesis.</text>
</comment>
<keyword evidence="7 14" id="KW-0812">Transmembrane</keyword>
<dbReference type="EMBL" id="BNCP01000032">
    <property type="protein sequence ID" value="GIL85262.1"/>
    <property type="molecule type" value="Genomic_DNA"/>
</dbReference>
<feature type="transmembrane region" description="Helical" evidence="14">
    <location>
        <begin position="638"/>
        <end position="656"/>
    </location>
</feature>
<name>A0A8J4FQX7_9CHLO</name>
<feature type="region of interest" description="Disordered" evidence="13">
    <location>
        <begin position="282"/>
        <end position="326"/>
    </location>
</feature>
<feature type="transmembrane region" description="Helical" evidence="14">
    <location>
        <begin position="464"/>
        <end position="487"/>
    </location>
</feature>
<dbReference type="InterPro" id="IPR011993">
    <property type="entry name" value="PH-like_dom_sf"/>
</dbReference>
<dbReference type="GO" id="GO:0019432">
    <property type="term" value="P:triglyceride biosynthetic process"/>
    <property type="evidence" value="ECO:0007669"/>
    <property type="project" value="UniProtKB-UniPathway"/>
</dbReference>
<evidence type="ECO:0000256" key="3">
    <source>
        <dbReference type="ARBA" id="ARBA00005189"/>
    </source>
</evidence>
<comment type="caution">
    <text evidence="16">The sequence shown here is derived from an EMBL/GenBank/DDBJ whole genome shotgun (WGS) entry which is preliminary data.</text>
</comment>
<dbReference type="Pfam" id="PF00169">
    <property type="entry name" value="PH"/>
    <property type="match status" value="1"/>
</dbReference>
<dbReference type="GO" id="GO:0005789">
    <property type="term" value="C:endoplasmic reticulum membrane"/>
    <property type="evidence" value="ECO:0007669"/>
    <property type="project" value="UniProtKB-SubCell"/>
</dbReference>
<dbReference type="Gene3D" id="2.30.29.30">
    <property type="entry name" value="Pleckstrin-homology domain (PH domain)/Phosphotyrosine-binding domain (PTB)"/>
    <property type="match status" value="1"/>
</dbReference>
<evidence type="ECO:0000256" key="7">
    <source>
        <dbReference type="ARBA" id="ARBA00022692"/>
    </source>
</evidence>
<evidence type="ECO:0000256" key="5">
    <source>
        <dbReference type="ARBA" id="ARBA00013244"/>
    </source>
</evidence>
<evidence type="ECO:0000259" key="15">
    <source>
        <dbReference type="PROSITE" id="PS50003"/>
    </source>
</evidence>
<keyword evidence="11" id="KW-0012">Acyltransferase</keyword>
<evidence type="ECO:0000256" key="14">
    <source>
        <dbReference type="SAM" id="Phobius"/>
    </source>
</evidence>
<dbReference type="AlphaFoldDB" id="A0A8J4FQX7"/>
<comment type="similarity">
    <text evidence="4">Belongs to the membrane-bound acyltransferase family. Sterol o-acyltransferase subfamily.</text>
</comment>
<dbReference type="SMART" id="SM00233">
    <property type="entry name" value="PH"/>
    <property type="match status" value="1"/>
</dbReference>
<evidence type="ECO:0000313" key="16">
    <source>
        <dbReference type="EMBL" id="GIL85262.1"/>
    </source>
</evidence>
<feature type="transmembrane region" description="Helical" evidence="14">
    <location>
        <begin position="707"/>
        <end position="726"/>
    </location>
</feature>
<dbReference type="EC" id="2.3.1.20" evidence="5"/>
<feature type="transmembrane region" description="Helical" evidence="14">
    <location>
        <begin position="409"/>
        <end position="430"/>
    </location>
</feature>
<feature type="compositionally biased region" description="Low complexity" evidence="13">
    <location>
        <begin position="224"/>
        <end position="239"/>
    </location>
</feature>
<evidence type="ECO:0000256" key="12">
    <source>
        <dbReference type="SAM" id="Coils"/>
    </source>
</evidence>
<proteinExistence type="inferred from homology"/>
<feature type="compositionally biased region" description="Low complexity" evidence="13">
    <location>
        <begin position="282"/>
        <end position="299"/>
    </location>
</feature>
<feature type="region of interest" description="Disordered" evidence="13">
    <location>
        <begin position="156"/>
        <end position="239"/>
    </location>
</feature>
<sequence>MPFFWARRRFSPPNDERQKEVDRLQKELEQLRIANEQLKEQLAARSVHLGEYLYKWKTVALPLLGSEWELRYWALSGTTLSYYRSAKDTAFSPREEFNILSCFVAWEGLRAGRFWTFSLLDSGGALMVRLATRNRDGAERWLAALEAAGCVRDDSLIPPGGPKGSVEASRRSYEDPGIIRSHSAPSSVLRPRSASGVVPQEAATAAHHLDAAIPAKKPSKRARVSSSFQPSSAPGGAAAATTATSGALSGARGAAGKGVATATVRLANGHAATVLAAAPAGADATPASPSATVTAAAEVPSPPPQQPVRRSLGNRPGGPERGPMFGSTPVHTACRFSLLSSERVWYEKHTGLYNLALIILVLTNFRLALENALKYGFRLNPVRVVGDLMAGRAGGGGGGLVNVPLVLCYPVLLLAALLSLGSELAGDALLKQELKLRDQLSKRKDMAEAEVAREVRVRARAHEWLLFLANLASTSCVIGLPWAVISLTRAEPISGGILITLAVVLWMKLVSYHHCCFDLRAARRGGEIRPGERGCPDTPAEDWGQLAKYPENLTVRNLMYFLAVPTLTYQVNFPRSRTFRGRWVLRRVFELAITLTALAILIGQYIEPAVTNSMAPLRQMDFPRVVERILKLALPSTYAWLLCFYCLFHLWLNVLAELTMFGDREFYKDWWNAGTVGEYWKLWNMPVHKWLLRHVYFPAVRAGSSRFNAILLTFFVSAVFHELILGVPLHLVRMWAFCGIMFQVPLILVTEKLRKKLHRVELGNFIFWIAFCVVGQPVSVLLYYHDYMVGIRPTLLAMRAGSYAGGTIDFRGATNNVTFGYFTSASKGIS</sequence>
<keyword evidence="10 14" id="KW-0472">Membrane</keyword>
<feature type="transmembrane region" description="Helical" evidence="14">
    <location>
        <begin position="762"/>
        <end position="784"/>
    </location>
</feature>
<evidence type="ECO:0000256" key="2">
    <source>
        <dbReference type="ARBA" id="ARBA00004771"/>
    </source>
</evidence>
<evidence type="ECO:0000256" key="13">
    <source>
        <dbReference type="SAM" id="MobiDB-lite"/>
    </source>
</evidence>
<keyword evidence="9 14" id="KW-1133">Transmembrane helix</keyword>
<comment type="pathway">
    <text evidence="3">Lipid metabolism.</text>
</comment>
<evidence type="ECO:0000256" key="4">
    <source>
        <dbReference type="ARBA" id="ARBA00009010"/>
    </source>
</evidence>
<dbReference type="PANTHER" id="PTHR10408:SF7">
    <property type="entry name" value="DIACYLGLYCEROL O-ACYLTRANSFERASE 1"/>
    <property type="match status" value="1"/>
</dbReference>
<organism evidence="16 17">
    <name type="scientific">Volvox reticuliferus</name>
    <dbReference type="NCBI Taxonomy" id="1737510"/>
    <lineage>
        <taxon>Eukaryota</taxon>
        <taxon>Viridiplantae</taxon>
        <taxon>Chlorophyta</taxon>
        <taxon>core chlorophytes</taxon>
        <taxon>Chlorophyceae</taxon>
        <taxon>CS clade</taxon>
        <taxon>Chlamydomonadales</taxon>
        <taxon>Volvocaceae</taxon>
        <taxon>Volvox</taxon>
    </lineage>
</organism>
<dbReference type="InterPro" id="IPR004299">
    <property type="entry name" value="MBOAT_fam"/>
</dbReference>
<feature type="transmembrane region" description="Helical" evidence="14">
    <location>
        <begin position="584"/>
        <end position="606"/>
    </location>
</feature>
<dbReference type="UniPathway" id="UPA00282"/>
<accession>A0A8J4FQX7</accession>
<gene>
    <name evidence="16" type="ORF">Vretifemale_13874</name>
</gene>
<evidence type="ECO:0000313" key="17">
    <source>
        <dbReference type="Proteomes" id="UP000747110"/>
    </source>
</evidence>
<dbReference type="PROSITE" id="PS50003">
    <property type="entry name" value="PH_DOMAIN"/>
    <property type="match status" value="1"/>
</dbReference>
<dbReference type="OrthoDB" id="10039049at2759"/>
<evidence type="ECO:0000256" key="6">
    <source>
        <dbReference type="ARBA" id="ARBA00022679"/>
    </source>
</evidence>
<keyword evidence="6" id="KW-0808">Transferase</keyword>
<dbReference type="Proteomes" id="UP000747110">
    <property type="component" value="Unassembled WGS sequence"/>
</dbReference>
<keyword evidence="12" id="KW-0175">Coiled coil</keyword>
<evidence type="ECO:0000256" key="1">
    <source>
        <dbReference type="ARBA" id="ARBA00004477"/>
    </source>
</evidence>
<dbReference type="SUPFAM" id="SSF50729">
    <property type="entry name" value="PH domain-like"/>
    <property type="match status" value="1"/>
</dbReference>
<evidence type="ECO:0000256" key="9">
    <source>
        <dbReference type="ARBA" id="ARBA00022989"/>
    </source>
</evidence>
<dbReference type="InterPro" id="IPR001849">
    <property type="entry name" value="PH_domain"/>
</dbReference>
<comment type="subcellular location">
    <subcellularLocation>
        <location evidence="1">Endoplasmic reticulum membrane</location>
        <topology evidence="1">Multi-pass membrane protein</topology>
    </subcellularLocation>
</comment>
<feature type="compositionally biased region" description="Low complexity" evidence="13">
    <location>
        <begin position="202"/>
        <end position="215"/>
    </location>
</feature>
<reference evidence="16" key="1">
    <citation type="journal article" date="2021" name="Proc. Natl. Acad. Sci. U.S.A.">
        <title>Three genomes in the algal genus Volvox reveal the fate of a haploid sex-determining region after a transition to homothallism.</title>
        <authorList>
            <person name="Yamamoto K."/>
            <person name="Hamaji T."/>
            <person name="Kawai-Toyooka H."/>
            <person name="Matsuzaki R."/>
            <person name="Takahashi F."/>
            <person name="Nishimura Y."/>
            <person name="Kawachi M."/>
            <person name="Noguchi H."/>
            <person name="Minakuchi Y."/>
            <person name="Umen J.G."/>
            <person name="Toyoda A."/>
            <person name="Nozaki H."/>
        </authorList>
    </citation>
    <scope>NUCLEOTIDE SEQUENCE</scope>
    <source>
        <strain evidence="16">NIES-3786</strain>
    </source>
</reference>
<dbReference type="InterPro" id="IPR014371">
    <property type="entry name" value="Oat_ACAT_DAG_ARE"/>
</dbReference>
<dbReference type="CDD" id="cd00821">
    <property type="entry name" value="PH"/>
    <property type="match status" value="1"/>
</dbReference>
<feature type="transmembrane region" description="Helical" evidence="14">
    <location>
        <begin position="732"/>
        <end position="750"/>
    </location>
</feature>
<evidence type="ECO:0000256" key="10">
    <source>
        <dbReference type="ARBA" id="ARBA00023136"/>
    </source>
</evidence>